<gene>
    <name evidence="16" type="primary">EIF2B5</name>
</gene>
<evidence type="ECO:0000256" key="14">
    <source>
        <dbReference type="SAM" id="MobiDB-lite"/>
    </source>
</evidence>
<evidence type="ECO:0000256" key="1">
    <source>
        <dbReference type="ARBA" id="ARBA00004514"/>
    </source>
</evidence>
<keyword evidence="17" id="KW-1185">Reference proteome</keyword>
<organism evidence="16 17">
    <name type="scientific">Pongo abelii</name>
    <name type="common">Sumatran orangutan</name>
    <name type="synonym">Pongo pygmaeus abelii</name>
    <dbReference type="NCBI Taxonomy" id="9601"/>
    <lineage>
        <taxon>Eukaryota</taxon>
        <taxon>Metazoa</taxon>
        <taxon>Chordata</taxon>
        <taxon>Craniata</taxon>
        <taxon>Vertebrata</taxon>
        <taxon>Euteleostomi</taxon>
        <taxon>Mammalia</taxon>
        <taxon>Eutheria</taxon>
        <taxon>Euarchontoglires</taxon>
        <taxon>Primates</taxon>
        <taxon>Haplorrhini</taxon>
        <taxon>Catarrhini</taxon>
        <taxon>Hominidae</taxon>
        <taxon>Pongo</taxon>
    </lineage>
</organism>
<dbReference type="SUPFAM" id="SSF51161">
    <property type="entry name" value="Trimeric LpxA-like enzymes"/>
    <property type="match status" value="1"/>
</dbReference>
<dbReference type="InterPro" id="IPR051956">
    <property type="entry name" value="eIF2B_epsilon"/>
</dbReference>
<evidence type="ECO:0000313" key="16">
    <source>
        <dbReference type="Ensembl" id="ENSPPYP00000016041.3"/>
    </source>
</evidence>
<dbReference type="Ensembl" id="ENSPPYT00000016685.3">
    <property type="protein sequence ID" value="ENSPPYP00000016041.3"/>
    <property type="gene ID" value="ENSPPYG00000014344.3"/>
</dbReference>
<dbReference type="SUPFAM" id="SSF53448">
    <property type="entry name" value="Nucleotide-diphospho-sugar transferases"/>
    <property type="match status" value="1"/>
</dbReference>
<dbReference type="Pfam" id="PF02020">
    <property type="entry name" value="W2"/>
    <property type="match status" value="1"/>
</dbReference>
<dbReference type="Proteomes" id="UP000001595">
    <property type="component" value="Chromosome 3"/>
</dbReference>
<dbReference type="GO" id="GO:0005829">
    <property type="term" value="C:cytosol"/>
    <property type="evidence" value="ECO:0007669"/>
    <property type="project" value="UniProtKB-SubCell"/>
</dbReference>
<dbReference type="GO" id="GO:0014002">
    <property type="term" value="P:astrocyte development"/>
    <property type="evidence" value="ECO:0007669"/>
    <property type="project" value="Ensembl"/>
</dbReference>
<dbReference type="GO" id="GO:0009408">
    <property type="term" value="P:response to heat"/>
    <property type="evidence" value="ECO:0007669"/>
    <property type="project" value="Ensembl"/>
</dbReference>
<dbReference type="GO" id="GO:0005634">
    <property type="term" value="C:nucleus"/>
    <property type="evidence" value="ECO:0007669"/>
    <property type="project" value="Ensembl"/>
</dbReference>
<accession>H2PC57</accession>
<dbReference type="GO" id="GO:0005851">
    <property type="term" value="C:eukaryotic translation initiation factor 2B complex"/>
    <property type="evidence" value="ECO:0007669"/>
    <property type="project" value="Ensembl"/>
</dbReference>
<dbReference type="CDD" id="cd04197">
    <property type="entry name" value="eIF-2B_epsilon_N"/>
    <property type="match status" value="1"/>
</dbReference>
<protein>
    <recommendedName>
        <fullName evidence="11">Translation initiation factor eIF2B subunit epsilon</fullName>
    </recommendedName>
    <alternativeName>
        <fullName evidence="12">eIF2B GDP-GTP exchange factor subunit epsilon</fullName>
    </alternativeName>
</protein>
<dbReference type="GO" id="GO:0005085">
    <property type="term" value="F:guanyl-nucleotide exchange factor activity"/>
    <property type="evidence" value="ECO:0007669"/>
    <property type="project" value="Ensembl"/>
</dbReference>
<dbReference type="HOGENOM" id="CLU_012507_2_0_1"/>
<dbReference type="InterPro" id="IPR029044">
    <property type="entry name" value="Nucleotide-diphossugar_trans"/>
</dbReference>
<evidence type="ECO:0000256" key="12">
    <source>
        <dbReference type="ARBA" id="ARBA00044345"/>
    </source>
</evidence>
<dbReference type="FunCoup" id="H2PC57">
    <property type="interactions" value="4947"/>
</dbReference>
<feature type="region of interest" description="Disordered" evidence="14">
    <location>
        <begin position="1"/>
        <end position="40"/>
    </location>
</feature>
<evidence type="ECO:0000256" key="7">
    <source>
        <dbReference type="ARBA" id="ARBA00022553"/>
    </source>
</evidence>
<dbReference type="eggNOG" id="KOG1461">
    <property type="taxonomic scope" value="Eukaryota"/>
</dbReference>
<dbReference type="InterPro" id="IPR003307">
    <property type="entry name" value="W2_domain"/>
</dbReference>
<evidence type="ECO:0000256" key="5">
    <source>
        <dbReference type="ARBA" id="ARBA00022499"/>
    </source>
</evidence>
<evidence type="ECO:0000313" key="17">
    <source>
        <dbReference type="Proteomes" id="UP000001595"/>
    </source>
</evidence>
<dbReference type="PANTHER" id="PTHR45887">
    <property type="entry name" value="TRANSLATION INITIATION FACTOR EIF-2B SUBUNIT EPSILON"/>
    <property type="match status" value="1"/>
</dbReference>
<dbReference type="STRING" id="9601.ENSPPYP00000016041"/>
<dbReference type="FunFam" id="2.160.10.10:FF:000027">
    <property type="entry name" value="Translation initiation factor eIF-2B subunit epsilon"/>
    <property type="match status" value="1"/>
</dbReference>
<feature type="compositionally biased region" description="Low complexity" evidence="14">
    <location>
        <begin position="1"/>
        <end position="13"/>
    </location>
</feature>
<evidence type="ECO:0000256" key="9">
    <source>
        <dbReference type="ARBA" id="ARBA00022917"/>
    </source>
</evidence>
<dbReference type="GO" id="GO:0050852">
    <property type="term" value="P:T cell receptor signaling pathway"/>
    <property type="evidence" value="ECO:0007669"/>
    <property type="project" value="Ensembl"/>
</dbReference>
<keyword evidence="7" id="KW-0597">Phosphoprotein</keyword>
<dbReference type="InParanoid" id="H2PC57"/>
<keyword evidence="9" id="KW-0648">Protein biosynthesis</keyword>
<dbReference type="Gene3D" id="2.160.10.10">
    <property type="entry name" value="Hexapeptide repeat proteins"/>
    <property type="match status" value="2"/>
</dbReference>
<evidence type="ECO:0000256" key="2">
    <source>
        <dbReference type="ARBA" id="ARBA00007878"/>
    </source>
</evidence>
<evidence type="ECO:0000256" key="13">
    <source>
        <dbReference type="ARBA" id="ARBA00046432"/>
    </source>
</evidence>
<dbReference type="Gene3D" id="3.90.550.10">
    <property type="entry name" value="Spore Coat Polysaccharide Biosynthesis Protein SpsA, Chain A"/>
    <property type="match status" value="1"/>
</dbReference>
<comment type="subcellular location">
    <subcellularLocation>
        <location evidence="1">Cytoplasm</location>
        <location evidence="1">Cytosol</location>
    </subcellularLocation>
</comment>
<evidence type="ECO:0000256" key="10">
    <source>
        <dbReference type="ARBA" id="ARBA00043898"/>
    </source>
</evidence>
<sequence>MAATVVAPPGVVVSRANKRSGSGPGGSGGGGARGAEEEPPPPLQAVLVADSFDRRFFPISKDQPRVLLPLANVALIDYTLEFLTATGVQETFVFCCWKAAQIKEHLLKSKWCRPTSLNVVRIITSELYRSLGDVLRDVDAKALVRSDFLLVYGDVISNINITRALEEHSSLPPILYRLRRKLEKNVSVMTMIFKESSPSHPTRCHEDNVVVAVDSTTNRVLHFQKTQGLRRFSFPLSLFQGSSDGVEVRYDLLDCHISICSPQVAQLFTDNFDYQTRDDFVRGLLVNEEILGNQIHMHVTAKEYGARVSNLHMYSAVCADVIRRWAYPLTPEANFTDSTTQSCTHSRHNIYRGPEVSLGHGSILEENVLLGSGTVIGSNCFITNSVIGPGCHIGDNVVLDQTYLWQGVRVAAGAQIHQSLLCDNAEVKERVTLKPRCVLTSQVVVGPNITLPEGSVISLHAPDAEEDEDDGEFSDDSGADQEKDKVKMKGYNPAEVGAAGKGYLWKAAGMNVEEEEELQQNLWGLKINMEEESESESEQSMDSEEPDSRGGSPQMDDIKVFQNEVLGTLQRGKEENISCDNLVLEINSLKYAYNISLKEVMQVLSHVVLEFPLQQMDFPLDSSRYCALLLPLLKAWSPVFRNYIKRAADHLEALAAIEDFFLEHEALGISMAKVLMAFYQLEILAEETILSWFSQRDTTDKGRQLRKNQQLQRFIQWLKEAEEESSEDD</sequence>
<comment type="function">
    <text evidence="10">Acts as a component of the translation initiation factor 2B (eIF2B) complex, which catalyzes the exchange of GDP for GTP on eukaryotic initiation factor 2 (eIF2) gamma subunit. Its guanine nucleotide exchange factor activity is repressed when bound to eIF2 complex phosphorylated on the alpha subunit, thereby limiting the amount of methionyl-initiator methionine tRNA available to the ribosome and consequently global translation is repressed.</text>
</comment>
<evidence type="ECO:0000256" key="6">
    <source>
        <dbReference type="ARBA" id="ARBA00022540"/>
    </source>
</evidence>
<accession>A0A2J8WH78</accession>
<dbReference type="GO" id="GO:0003743">
    <property type="term" value="F:translation initiation factor activity"/>
    <property type="evidence" value="ECO:0007669"/>
    <property type="project" value="UniProtKB-KW"/>
</dbReference>
<dbReference type="InterPro" id="IPR035543">
    <property type="entry name" value="eIF-2B_epsilon_N"/>
</dbReference>
<keyword evidence="6" id="KW-0396">Initiation factor</keyword>
<evidence type="ECO:0000259" key="15">
    <source>
        <dbReference type="PROSITE" id="PS51363"/>
    </source>
</evidence>
<dbReference type="GO" id="GO:0002183">
    <property type="term" value="P:cytoplasmic translational initiation"/>
    <property type="evidence" value="ECO:0007669"/>
    <property type="project" value="Ensembl"/>
</dbReference>
<dbReference type="AlphaFoldDB" id="H2PC57"/>
<dbReference type="InterPro" id="IPR056764">
    <property type="entry name" value="LbH_EIF2B3/5"/>
</dbReference>
<dbReference type="InterPro" id="IPR016024">
    <property type="entry name" value="ARM-type_fold"/>
</dbReference>
<keyword evidence="8" id="KW-0832">Ubl conjugation</keyword>
<dbReference type="GO" id="GO:0001541">
    <property type="term" value="P:ovarian follicle development"/>
    <property type="evidence" value="ECO:0007669"/>
    <property type="project" value="Ensembl"/>
</dbReference>
<reference evidence="16" key="3">
    <citation type="submission" date="2025-09" db="UniProtKB">
        <authorList>
            <consortium name="Ensembl"/>
        </authorList>
    </citation>
    <scope>IDENTIFICATION</scope>
</reference>
<dbReference type="CDD" id="cd11558">
    <property type="entry name" value="W2_eIF2B_epsilon"/>
    <property type="match status" value="1"/>
</dbReference>
<dbReference type="GO" id="GO:0042552">
    <property type="term" value="P:myelination"/>
    <property type="evidence" value="ECO:0007669"/>
    <property type="project" value="Ensembl"/>
</dbReference>
<feature type="domain" description="W2" evidence="15">
    <location>
        <begin position="551"/>
        <end position="728"/>
    </location>
</feature>
<dbReference type="SUPFAM" id="SSF48371">
    <property type="entry name" value="ARM repeat"/>
    <property type="match status" value="1"/>
</dbReference>
<dbReference type="Pfam" id="PF25084">
    <property type="entry name" value="LbH_EIF2B"/>
    <property type="match status" value="1"/>
</dbReference>
<feature type="region of interest" description="Disordered" evidence="14">
    <location>
        <begin position="463"/>
        <end position="490"/>
    </location>
</feature>
<reference evidence="16 17" key="1">
    <citation type="submission" date="2008-02" db="EMBL/GenBank/DDBJ databases">
        <title>A 6x draft sequence assembly of the Pongo pygmaeus abelii genome.</title>
        <authorList>
            <person name="Wilson R.K."/>
            <person name="Mardis E."/>
        </authorList>
    </citation>
    <scope>NUCLEOTIDE SEQUENCE [LARGE SCALE GENOMIC DNA]</scope>
</reference>
<evidence type="ECO:0000256" key="11">
    <source>
        <dbReference type="ARBA" id="ARBA00044144"/>
    </source>
</evidence>
<dbReference type="PROSITE" id="PS51363">
    <property type="entry name" value="W2"/>
    <property type="match status" value="1"/>
</dbReference>
<reference evidence="16" key="2">
    <citation type="submission" date="2025-08" db="UniProtKB">
        <authorList>
            <consortium name="Ensembl"/>
        </authorList>
    </citation>
    <scope>IDENTIFICATION</scope>
</reference>
<dbReference type="Gene3D" id="1.25.40.180">
    <property type="match status" value="1"/>
</dbReference>
<dbReference type="FunFam" id="3.90.550.10:FF:000100">
    <property type="entry name" value="translation initiation factor eIF-2B subunit epsilon"/>
    <property type="match status" value="1"/>
</dbReference>
<feature type="compositionally biased region" description="Acidic residues" evidence="14">
    <location>
        <begin position="531"/>
        <end position="545"/>
    </location>
</feature>
<proteinExistence type="inferred from homology"/>
<keyword evidence="5" id="KW-1017">Isopeptide bond</keyword>
<keyword evidence="3" id="KW-0488">Methylation</keyword>
<dbReference type="PANTHER" id="PTHR45887:SF1">
    <property type="entry name" value="TRANSLATION INITIATION FACTOR EIF-2B SUBUNIT EPSILON"/>
    <property type="match status" value="1"/>
</dbReference>
<evidence type="ECO:0000256" key="8">
    <source>
        <dbReference type="ARBA" id="ARBA00022843"/>
    </source>
</evidence>
<dbReference type="SMART" id="SM00515">
    <property type="entry name" value="eIF5C"/>
    <property type="match status" value="1"/>
</dbReference>
<dbReference type="GO" id="GO:0014003">
    <property type="term" value="P:oligodendrocyte development"/>
    <property type="evidence" value="ECO:0007669"/>
    <property type="project" value="Ensembl"/>
</dbReference>
<feature type="compositionally biased region" description="Acidic residues" evidence="14">
    <location>
        <begin position="464"/>
        <end position="479"/>
    </location>
</feature>
<dbReference type="GO" id="GO:0031369">
    <property type="term" value="F:translation initiation factor binding"/>
    <property type="evidence" value="ECO:0007669"/>
    <property type="project" value="InterPro"/>
</dbReference>
<comment type="similarity">
    <text evidence="2">Belongs to the eIF-2B gamma/epsilon subunits family.</text>
</comment>
<name>H2PC57_PONAB</name>
<feature type="region of interest" description="Disordered" evidence="14">
    <location>
        <begin position="531"/>
        <end position="555"/>
    </location>
</feature>
<keyword evidence="4" id="KW-0963">Cytoplasm</keyword>
<dbReference type="CDD" id="cd05787">
    <property type="entry name" value="LbH_eIF2B_epsilon"/>
    <property type="match status" value="1"/>
</dbReference>
<dbReference type="InterPro" id="IPR011004">
    <property type="entry name" value="Trimer_LpxA-like_sf"/>
</dbReference>
<feature type="compositionally biased region" description="Gly residues" evidence="14">
    <location>
        <begin position="22"/>
        <end position="33"/>
    </location>
</feature>
<dbReference type="FunFam" id="1.25.40.180:FF:000022">
    <property type="entry name" value="Translation initiation factor eIF-2B epsilon subunit"/>
    <property type="match status" value="1"/>
</dbReference>
<dbReference type="InterPro" id="IPR044123">
    <property type="entry name" value="W2_eIF2B_epsilon"/>
</dbReference>
<dbReference type="GO" id="GO:0034976">
    <property type="term" value="P:response to endoplasmic reticulum stress"/>
    <property type="evidence" value="ECO:0007669"/>
    <property type="project" value="Ensembl"/>
</dbReference>
<dbReference type="GeneTree" id="ENSGT00510000047568"/>
<evidence type="ECO:0000256" key="3">
    <source>
        <dbReference type="ARBA" id="ARBA00022481"/>
    </source>
</evidence>
<evidence type="ECO:0000256" key="4">
    <source>
        <dbReference type="ARBA" id="ARBA00022490"/>
    </source>
</evidence>
<comment type="subunit">
    <text evidence="13">Component of the translation initiation factor 2B (eIF2B) complex which is a heterodecamer of two sets of five different subunits: alpha, beta, gamma, delta and epsilon. Subunits alpha, beta and delta comprise a regulatory subcomplex and subunits epsilon and gamma comprise a catalytic subcomplex. Within the complex, the hexameric regulatory complex resides at the center, with the two heterodimeric catalytic subcomplexes bound on opposite sides.</text>
</comment>
<dbReference type="OMA" id="LAQSCKI"/>
<dbReference type="FunFam" id="2.160.10.10:FF:000026">
    <property type="entry name" value="Translation initiation factor eIF-2B subunit epsilon"/>
    <property type="match status" value="1"/>
</dbReference>